<feature type="region of interest" description="Disordered" evidence="1">
    <location>
        <begin position="184"/>
        <end position="242"/>
    </location>
</feature>
<keyword evidence="2" id="KW-0472">Membrane</keyword>
<sequence length="242" mass="26753">MPSAFNIARAAIYATVLLWTIICLAVDVHLHGLLATSDLTRFIPFAIFVCSASLIIMLSLLGFTLMRERSPISTRIELGCLGLAGTFWLSLGAFLATSDSESADVECFASAGSTSDVIDMPGFSSDTYHAMYRVLEAFSLFNTILVWGFLVFLSALVLRQHFMGHRSMWYCAVTSYPWFGKGKGSGLPNPVASRSRSRGRSIGARKGDRYSVWKPRSHRAPVHAHLATDKYDKYKRGASPRR</sequence>
<dbReference type="HOGENOM" id="CLU_064781_1_0_1"/>
<gene>
    <name evidence="3" type="ORF">PILCRDRAFT_811301</name>
</gene>
<feature type="transmembrane region" description="Helical" evidence="2">
    <location>
        <begin position="12"/>
        <end position="30"/>
    </location>
</feature>
<accession>A0A0C3BW84</accession>
<protein>
    <recommendedName>
        <fullName evidence="5">MARVEL domain-containing protein</fullName>
    </recommendedName>
</protein>
<feature type="compositionally biased region" description="Basic and acidic residues" evidence="1">
    <location>
        <begin position="226"/>
        <end position="235"/>
    </location>
</feature>
<name>A0A0C3BW84_PILCF</name>
<keyword evidence="4" id="KW-1185">Reference proteome</keyword>
<evidence type="ECO:0000256" key="1">
    <source>
        <dbReference type="SAM" id="MobiDB-lite"/>
    </source>
</evidence>
<dbReference type="OrthoDB" id="3266740at2759"/>
<keyword evidence="2" id="KW-0812">Transmembrane</keyword>
<dbReference type="InParanoid" id="A0A0C3BW84"/>
<reference evidence="4" key="2">
    <citation type="submission" date="2015-01" db="EMBL/GenBank/DDBJ databases">
        <title>Evolutionary Origins and Diversification of the Mycorrhizal Mutualists.</title>
        <authorList>
            <consortium name="DOE Joint Genome Institute"/>
            <consortium name="Mycorrhizal Genomics Consortium"/>
            <person name="Kohler A."/>
            <person name="Kuo A."/>
            <person name="Nagy L.G."/>
            <person name="Floudas D."/>
            <person name="Copeland A."/>
            <person name="Barry K.W."/>
            <person name="Cichocki N."/>
            <person name="Veneault-Fourrey C."/>
            <person name="LaButti K."/>
            <person name="Lindquist E.A."/>
            <person name="Lipzen A."/>
            <person name="Lundell T."/>
            <person name="Morin E."/>
            <person name="Murat C."/>
            <person name="Riley R."/>
            <person name="Ohm R."/>
            <person name="Sun H."/>
            <person name="Tunlid A."/>
            <person name="Henrissat B."/>
            <person name="Grigoriev I.V."/>
            <person name="Hibbett D.S."/>
            <person name="Martin F."/>
        </authorList>
    </citation>
    <scope>NUCLEOTIDE SEQUENCE [LARGE SCALE GENOMIC DNA]</scope>
    <source>
        <strain evidence="4">F 1598</strain>
    </source>
</reference>
<feature type="transmembrane region" description="Helical" evidence="2">
    <location>
        <begin position="42"/>
        <end position="66"/>
    </location>
</feature>
<dbReference type="Proteomes" id="UP000054166">
    <property type="component" value="Unassembled WGS sequence"/>
</dbReference>
<evidence type="ECO:0000256" key="2">
    <source>
        <dbReference type="SAM" id="Phobius"/>
    </source>
</evidence>
<reference evidence="3 4" key="1">
    <citation type="submission" date="2014-04" db="EMBL/GenBank/DDBJ databases">
        <authorList>
            <consortium name="DOE Joint Genome Institute"/>
            <person name="Kuo A."/>
            <person name="Tarkka M."/>
            <person name="Buscot F."/>
            <person name="Kohler A."/>
            <person name="Nagy L.G."/>
            <person name="Floudas D."/>
            <person name="Copeland A."/>
            <person name="Barry K.W."/>
            <person name="Cichocki N."/>
            <person name="Veneault-Fourrey C."/>
            <person name="LaButti K."/>
            <person name="Lindquist E.A."/>
            <person name="Lipzen A."/>
            <person name="Lundell T."/>
            <person name="Morin E."/>
            <person name="Murat C."/>
            <person name="Sun H."/>
            <person name="Tunlid A."/>
            <person name="Henrissat B."/>
            <person name="Grigoriev I.V."/>
            <person name="Hibbett D.S."/>
            <person name="Martin F."/>
            <person name="Nordberg H.P."/>
            <person name="Cantor M.N."/>
            <person name="Hua S.X."/>
        </authorList>
    </citation>
    <scope>NUCLEOTIDE SEQUENCE [LARGE SCALE GENOMIC DNA]</scope>
    <source>
        <strain evidence="3 4">F 1598</strain>
    </source>
</reference>
<dbReference type="EMBL" id="KN832972">
    <property type="protein sequence ID" value="KIM90813.1"/>
    <property type="molecule type" value="Genomic_DNA"/>
</dbReference>
<feature type="transmembrane region" description="Helical" evidence="2">
    <location>
        <begin position="78"/>
        <end position="96"/>
    </location>
</feature>
<proteinExistence type="predicted"/>
<evidence type="ECO:0008006" key="5">
    <source>
        <dbReference type="Google" id="ProtNLM"/>
    </source>
</evidence>
<dbReference type="STRING" id="765440.A0A0C3BW84"/>
<feature type="transmembrane region" description="Helical" evidence="2">
    <location>
        <begin position="137"/>
        <end position="158"/>
    </location>
</feature>
<organism evidence="3 4">
    <name type="scientific">Piloderma croceum (strain F 1598)</name>
    <dbReference type="NCBI Taxonomy" id="765440"/>
    <lineage>
        <taxon>Eukaryota</taxon>
        <taxon>Fungi</taxon>
        <taxon>Dikarya</taxon>
        <taxon>Basidiomycota</taxon>
        <taxon>Agaricomycotina</taxon>
        <taxon>Agaricomycetes</taxon>
        <taxon>Agaricomycetidae</taxon>
        <taxon>Atheliales</taxon>
        <taxon>Atheliaceae</taxon>
        <taxon>Piloderma</taxon>
    </lineage>
</organism>
<evidence type="ECO:0000313" key="3">
    <source>
        <dbReference type="EMBL" id="KIM90813.1"/>
    </source>
</evidence>
<dbReference type="AlphaFoldDB" id="A0A0C3BW84"/>
<keyword evidence="2" id="KW-1133">Transmembrane helix</keyword>
<evidence type="ECO:0000313" key="4">
    <source>
        <dbReference type="Proteomes" id="UP000054166"/>
    </source>
</evidence>